<organism evidence="1">
    <name type="scientific">Mantoniella antarctica</name>
    <dbReference type="NCBI Taxonomy" id="81844"/>
    <lineage>
        <taxon>Eukaryota</taxon>
        <taxon>Viridiplantae</taxon>
        <taxon>Chlorophyta</taxon>
        <taxon>Mamiellophyceae</taxon>
        <taxon>Mamiellales</taxon>
        <taxon>Mamiellaceae</taxon>
        <taxon>Mantoniella</taxon>
    </lineage>
</organism>
<dbReference type="EMBL" id="HBFC01017668">
    <property type="protein sequence ID" value="CAD8707844.1"/>
    <property type="molecule type" value="Transcribed_RNA"/>
</dbReference>
<protein>
    <submittedName>
        <fullName evidence="1">Uncharacterized protein</fullName>
    </submittedName>
</protein>
<gene>
    <name evidence="1" type="ORF">MANT1106_LOCUS10527</name>
</gene>
<reference evidence="1" key="1">
    <citation type="submission" date="2021-01" db="EMBL/GenBank/DDBJ databases">
        <authorList>
            <person name="Corre E."/>
            <person name="Pelletier E."/>
            <person name="Niang G."/>
            <person name="Scheremetjew M."/>
            <person name="Finn R."/>
            <person name="Kale V."/>
            <person name="Holt S."/>
            <person name="Cochrane G."/>
            <person name="Meng A."/>
            <person name="Brown T."/>
            <person name="Cohen L."/>
        </authorList>
    </citation>
    <scope>NUCLEOTIDE SEQUENCE</scope>
    <source>
        <strain evidence="1">SL-175</strain>
    </source>
</reference>
<accession>A0A7S0SJV2</accession>
<evidence type="ECO:0000313" key="1">
    <source>
        <dbReference type="EMBL" id="CAD8707844.1"/>
    </source>
</evidence>
<name>A0A7S0SJV2_9CHLO</name>
<proteinExistence type="predicted"/>
<dbReference type="AlphaFoldDB" id="A0A7S0SJV2"/>
<sequence length="231" mass="25126">MPFAGDRWSRGCGTGIGLSGHKNQFRQGVTIENWVEDESAMHNVGKNLLGDEGQGMAAATTQRTDYNPEGKTGFDLLENCIRQDREPKALVEFEYKFHHGMPGHRNGFYDATVNDLAYADPAMVSDKSKMSAGLWAGSKFNDMQVPHSGPHTSKAAAKKAQAAAEMAGFDPFVTTSKAAQHSVLQGTHERRSLILTSSTDGQAAQVGRKAKGEMCEVFDKSYQKIGLRNGK</sequence>